<dbReference type="InterPro" id="IPR028098">
    <property type="entry name" value="Glyco_trans_4-like_N"/>
</dbReference>
<evidence type="ECO:0000259" key="2">
    <source>
        <dbReference type="Pfam" id="PF00534"/>
    </source>
</evidence>
<feature type="domain" description="Glycosyl transferase family 1" evidence="2">
    <location>
        <begin position="184"/>
        <end position="310"/>
    </location>
</feature>
<name>A0A0G0PVF6_9BACT</name>
<evidence type="ECO:0000259" key="3">
    <source>
        <dbReference type="Pfam" id="PF13439"/>
    </source>
</evidence>
<evidence type="ECO:0000313" key="4">
    <source>
        <dbReference type="EMBL" id="KKR31913.1"/>
    </source>
</evidence>
<organism evidence="4 5">
    <name type="scientific">Candidatus Gottesmanbacteria bacterium GW2011_GWC2_39_8</name>
    <dbReference type="NCBI Taxonomy" id="1618450"/>
    <lineage>
        <taxon>Bacteria</taxon>
        <taxon>Candidatus Gottesmaniibacteriota</taxon>
    </lineage>
</organism>
<dbReference type="Proteomes" id="UP000034539">
    <property type="component" value="Unassembled WGS sequence"/>
</dbReference>
<dbReference type="SUPFAM" id="SSF53756">
    <property type="entry name" value="UDP-Glycosyltransferase/glycogen phosphorylase"/>
    <property type="match status" value="1"/>
</dbReference>
<proteinExistence type="predicted"/>
<keyword evidence="1 4" id="KW-0808">Transferase</keyword>
<accession>A0A0G0PVF6</accession>
<dbReference type="PANTHER" id="PTHR46401">
    <property type="entry name" value="GLYCOSYLTRANSFERASE WBBK-RELATED"/>
    <property type="match status" value="1"/>
</dbReference>
<dbReference type="EMBL" id="LBXN01000057">
    <property type="protein sequence ID" value="KKR31913.1"/>
    <property type="molecule type" value="Genomic_DNA"/>
</dbReference>
<dbReference type="GO" id="GO:0016757">
    <property type="term" value="F:glycosyltransferase activity"/>
    <property type="evidence" value="ECO:0007669"/>
    <property type="project" value="InterPro"/>
</dbReference>
<feature type="domain" description="Glycosyltransferase subfamily 4-like N-terminal" evidence="3">
    <location>
        <begin position="36"/>
        <end position="172"/>
    </location>
</feature>
<gene>
    <name evidence="4" type="ORF">UT63_C0057G0001</name>
</gene>
<dbReference type="GO" id="GO:0009103">
    <property type="term" value="P:lipopolysaccharide biosynthetic process"/>
    <property type="evidence" value="ECO:0007669"/>
    <property type="project" value="TreeGrafter"/>
</dbReference>
<reference evidence="4 5" key="1">
    <citation type="journal article" date="2015" name="Nature">
        <title>rRNA introns, odd ribosomes, and small enigmatic genomes across a large radiation of phyla.</title>
        <authorList>
            <person name="Brown C.T."/>
            <person name="Hug L.A."/>
            <person name="Thomas B.C."/>
            <person name="Sharon I."/>
            <person name="Castelle C.J."/>
            <person name="Singh A."/>
            <person name="Wilkins M.J."/>
            <person name="Williams K.H."/>
            <person name="Banfield J.F."/>
        </authorList>
    </citation>
    <scope>NUCLEOTIDE SEQUENCE [LARGE SCALE GENOMIC DNA]</scope>
</reference>
<dbReference type="PANTHER" id="PTHR46401:SF2">
    <property type="entry name" value="GLYCOSYLTRANSFERASE WBBK-RELATED"/>
    <property type="match status" value="1"/>
</dbReference>
<comment type="caution">
    <text evidence="4">The sequence shown here is derived from an EMBL/GenBank/DDBJ whole genome shotgun (WGS) entry which is preliminary data.</text>
</comment>
<dbReference type="CDD" id="cd03809">
    <property type="entry name" value="GT4_MtfB-like"/>
    <property type="match status" value="1"/>
</dbReference>
<dbReference type="InterPro" id="IPR001296">
    <property type="entry name" value="Glyco_trans_1"/>
</dbReference>
<protein>
    <submittedName>
        <fullName evidence="4">Glycosyl transferase group 1</fullName>
    </submittedName>
</protein>
<dbReference type="Pfam" id="PF13439">
    <property type="entry name" value="Glyco_transf_4"/>
    <property type="match status" value="1"/>
</dbReference>
<dbReference type="Pfam" id="PF00534">
    <property type="entry name" value="Glycos_transf_1"/>
    <property type="match status" value="1"/>
</dbReference>
<evidence type="ECO:0000256" key="1">
    <source>
        <dbReference type="ARBA" id="ARBA00022679"/>
    </source>
</evidence>
<dbReference type="Gene3D" id="3.40.50.2000">
    <property type="entry name" value="Glycogen Phosphorylase B"/>
    <property type="match status" value="2"/>
</dbReference>
<dbReference type="AlphaFoldDB" id="A0A0G0PVF6"/>
<feature type="non-terminal residue" evidence="4">
    <location>
        <position position="310"/>
    </location>
</feature>
<evidence type="ECO:0000313" key="5">
    <source>
        <dbReference type="Proteomes" id="UP000034539"/>
    </source>
</evidence>
<sequence>MLIGIDGYEANVSQKVGIGQYAFETIRHLLDQDKKNKYRIYIPEKPIDSLREISDNSEIRIVGPAKAWTQWRLPIDLYAHYPRPNVFFTPTHYAPRFSPIPQVISIMDLSYLFFPEMFRKSDLWQLKLWTDYSIKKAKAVLTISESTKNDIVKLYRIPAEKITVTYPGYNADKFKIQNSKFKIKEIKDKYKINGEYLLYVGTLQPRKNLIRLIDAFILSMQELNDETTILVLAGKKGWLYKEIFEKVIQTGMEKRIVFTDFVCDEDLPWIISGAKCLTLVSLYEGFGIPVVEAMACGVPVVVSSVSSLPE</sequence>